<sequence>MAIDYFVKYFNEEVFDLPRLLNDDFFQLVKILFNAKHYVSASKLLVVAIDSIGFIEYGDISENTFIKWLKTYSEISSLGITAEELWEHRNSLLHMSNLQSRKVATGRVRALIPYIGKLHPNVELDEKDTGCYNLFSLIKIIAQACSNWCLTYDKDRNKIQSFVERYDLIVSDARMLHIEYHEPQNY</sequence>
<name>A0AAE4JW81_9CYAN</name>
<dbReference type="EMBL" id="JAVMIP010000009">
    <property type="protein sequence ID" value="MDS3861105.1"/>
    <property type="molecule type" value="Genomic_DNA"/>
</dbReference>
<protein>
    <submittedName>
        <fullName evidence="1">Uncharacterized protein</fullName>
    </submittedName>
</protein>
<evidence type="ECO:0000313" key="2">
    <source>
        <dbReference type="Proteomes" id="UP001268256"/>
    </source>
</evidence>
<gene>
    <name evidence="1" type="ORF">RIF25_09835</name>
</gene>
<comment type="caution">
    <text evidence="1">The sequence shown here is derived from an EMBL/GenBank/DDBJ whole genome shotgun (WGS) entry which is preliminary data.</text>
</comment>
<dbReference type="AlphaFoldDB" id="A0AAE4JW81"/>
<keyword evidence="2" id="KW-1185">Reference proteome</keyword>
<accession>A0AAE4JW81</accession>
<dbReference type="Proteomes" id="UP001268256">
    <property type="component" value="Unassembled WGS sequence"/>
</dbReference>
<dbReference type="RefSeq" id="WP_322878360.1">
    <property type="nucleotide sequence ID" value="NZ_JAVMIP010000009.1"/>
</dbReference>
<organism evidence="1 2">
    <name type="scientific">Pseudocalidococcus azoricus BACA0444</name>
    <dbReference type="NCBI Taxonomy" id="2918990"/>
    <lineage>
        <taxon>Bacteria</taxon>
        <taxon>Bacillati</taxon>
        <taxon>Cyanobacteriota</taxon>
        <taxon>Cyanophyceae</taxon>
        <taxon>Acaryochloridales</taxon>
        <taxon>Thermosynechococcaceae</taxon>
        <taxon>Pseudocalidococcus</taxon>
        <taxon>Pseudocalidococcus azoricus</taxon>
    </lineage>
</organism>
<proteinExistence type="predicted"/>
<evidence type="ECO:0000313" key="1">
    <source>
        <dbReference type="EMBL" id="MDS3861105.1"/>
    </source>
</evidence>
<reference evidence="2" key="1">
    <citation type="submission" date="2023-07" db="EMBL/GenBank/DDBJ databases">
        <authorList>
            <person name="Luz R."/>
            <person name="Cordeiro R."/>
            <person name="Fonseca A."/>
            <person name="Goncalves V."/>
        </authorList>
    </citation>
    <scope>NUCLEOTIDE SEQUENCE [LARGE SCALE GENOMIC DNA]</scope>
    <source>
        <strain evidence="2">BACA0444</strain>
    </source>
</reference>